<dbReference type="InterPro" id="IPR050097">
    <property type="entry name" value="Ferredoxin-NADP_redctase_2"/>
</dbReference>
<sequence length="315" mass="35045">MKVPNSKLYDVIIIGGGPAGLNAALLLARCLRKVLLFDSGKPRNYKSQALHGFISRDGINPLELLRIAKEELNKYDVSFEEGRIVKANFFENDAFEVTDEEGKKFYSRKILLATGIVDQLPPIAGIDRLYGRSVHHCPYCDGWEVRLKPIAVVGGNGKSGLGLAVSLTNWSDDIVLCTNGKSVSRDEMEWMDMKEIKVETRKIARLEGRAGQLEKIIFEDGDSLERSALFFSSDKFQRSDLAEQMGCRFTDNGLIYTDKYLQTSVRGIFAAGDAAKDMQLAVIAAAEGAKAALVINKLLQKEEKKFHRAKLLRPI</sequence>
<dbReference type="PRINTS" id="PR00368">
    <property type="entry name" value="FADPNR"/>
</dbReference>
<dbReference type="SUPFAM" id="SSF51905">
    <property type="entry name" value="FAD/NAD(P)-binding domain"/>
    <property type="match status" value="2"/>
</dbReference>
<evidence type="ECO:0000259" key="3">
    <source>
        <dbReference type="Pfam" id="PF07992"/>
    </source>
</evidence>
<evidence type="ECO:0000313" key="4">
    <source>
        <dbReference type="EMBL" id="GAL83384.1"/>
    </source>
</evidence>
<evidence type="ECO:0000313" key="5">
    <source>
        <dbReference type="Proteomes" id="UP000030185"/>
    </source>
</evidence>
<dbReference type="OrthoDB" id="9806179at2"/>
<dbReference type="AlphaFoldDB" id="A0A098LAD7"/>
<dbReference type="PANTHER" id="PTHR48105">
    <property type="entry name" value="THIOREDOXIN REDUCTASE 1-RELATED-RELATED"/>
    <property type="match status" value="1"/>
</dbReference>
<dbReference type="STRING" id="153721.MYP_610"/>
<dbReference type="InterPro" id="IPR023753">
    <property type="entry name" value="FAD/NAD-binding_dom"/>
</dbReference>
<dbReference type="Gene3D" id="3.50.50.60">
    <property type="entry name" value="FAD/NAD(P)-binding domain"/>
    <property type="match status" value="2"/>
</dbReference>
<dbReference type="eggNOG" id="COG0492">
    <property type="taxonomic scope" value="Bacteria"/>
</dbReference>
<feature type="domain" description="FAD/NAD(P)-binding" evidence="3">
    <location>
        <begin position="9"/>
        <end position="288"/>
    </location>
</feature>
<keyword evidence="1" id="KW-0285">Flavoprotein</keyword>
<dbReference type="GO" id="GO:0016491">
    <property type="term" value="F:oxidoreductase activity"/>
    <property type="evidence" value="ECO:0007669"/>
    <property type="project" value="UniProtKB-KW"/>
</dbReference>
<dbReference type="InterPro" id="IPR036188">
    <property type="entry name" value="FAD/NAD-bd_sf"/>
</dbReference>
<protein>
    <submittedName>
        <fullName evidence="4">Pyridine nucleotide-disulfide oxidoreductase, class II</fullName>
    </submittedName>
</protein>
<evidence type="ECO:0000256" key="1">
    <source>
        <dbReference type="ARBA" id="ARBA00022630"/>
    </source>
</evidence>
<dbReference type="Pfam" id="PF07992">
    <property type="entry name" value="Pyr_redox_2"/>
    <property type="match status" value="1"/>
</dbReference>
<dbReference type="EMBL" id="BBLT01000001">
    <property type="protein sequence ID" value="GAL83384.1"/>
    <property type="molecule type" value="Genomic_DNA"/>
</dbReference>
<reference evidence="4 5" key="1">
    <citation type="submission" date="2014-09" db="EMBL/GenBank/DDBJ databases">
        <title>Sporocytophaga myxococcoides PG-01 genome sequencing.</title>
        <authorList>
            <person name="Liu L."/>
            <person name="Gao P.J."/>
            <person name="Chen G.J."/>
            <person name="Wang L.S."/>
        </authorList>
    </citation>
    <scope>NUCLEOTIDE SEQUENCE [LARGE SCALE GENOMIC DNA]</scope>
    <source>
        <strain evidence="4 5">PG-01</strain>
    </source>
</reference>
<dbReference type="RefSeq" id="WP_045458170.1">
    <property type="nucleotide sequence ID" value="NZ_BBLT01000001.1"/>
</dbReference>
<keyword evidence="2" id="KW-0560">Oxidoreductase</keyword>
<comment type="caution">
    <text evidence="4">The sequence shown here is derived from an EMBL/GenBank/DDBJ whole genome shotgun (WGS) entry which is preliminary data.</text>
</comment>
<keyword evidence="5" id="KW-1185">Reference proteome</keyword>
<proteinExistence type="predicted"/>
<accession>A0A098LAD7</accession>
<dbReference type="Proteomes" id="UP000030185">
    <property type="component" value="Unassembled WGS sequence"/>
</dbReference>
<gene>
    <name evidence="4" type="ORF">MYP_610</name>
</gene>
<name>A0A098LAD7_9BACT</name>
<organism evidence="4 5">
    <name type="scientific">Sporocytophaga myxococcoides</name>
    <dbReference type="NCBI Taxonomy" id="153721"/>
    <lineage>
        <taxon>Bacteria</taxon>
        <taxon>Pseudomonadati</taxon>
        <taxon>Bacteroidota</taxon>
        <taxon>Cytophagia</taxon>
        <taxon>Cytophagales</taxon>
        <taxon>Cytophagaceae</taxon>
        <taxon>Sporocytophaga</taxon>
    </lineage>
</organism>
<evidence type="ECO:0000256" key="2">
    <source>
        <dbReference type="ARBA" id="ARBA00023002"/>
    </source>
</evidence>
<dbReference type="PRINTS" id="PR00469">
    <property type="entry name" value="PNDRDTASEII"/>
</dbReference>